<dbReference type="AlphaFoldDB" id="A0A7G1G4K1"/>
<proteinExistence type="inferred from homology"/>
<dbReference type="Pfam" id="PF00126">
    <property type="entry name" value="HTH_1"/>
    <property type="match status" value="1"/>
</dbReference>
<dbReference type="GO" id="GO:0003700">
    <property type="term" value="F:DNA-binding transcription factor activity"/>
    <property type="evidence" value="ECO:0007669"/>
    <property type="project" value="InterPro"/>
</dbReference>
<evidence type="ECO:0000256" key="2">
    <source>
        <dbReference type="ARBA" id="ARBA00023015"/>
    </source>
</evidence>
<keyword evidence="7" id="KW-1185">Reference proteome</keyword>
<evidence type="ECO:0000256" key="1">
    <source>
        <dbReference type="ARBA" id="ARBA00009437"/>
    </source>
</evidence>
<keyword evidence="2" id="KW-0805">Transcription regulation</keyword>
<dbReference type="RefSeq" id="WP_190613974.1">
    <property type="nucleotide sequence ID" value="NZ_AP018712.1"/>
</dbReference>
<evidence type="ECO:0000256" key="4">
    <source>
        <dbReference type="ARBA" id="ARBA00023163"/>
    </source>
</evidence>
<organism evidence="6 7">
    <name type="scientific">Tepiditoga spiralis</name>
    <dbReference type="NCBI Taxonomy" id="2108365"/>
    <lineage>
        <taxon>Bacteria</taxon>
        <taxon>Thermotogati</taxon>
        <taxon>Thermotogota</taxon>
        <taxon>Thermotogae</taxon>
        <taxon>Petrotogales</taxon>
        <taxon>Petrotogaceae</taxon>
        <taxon>Tepiditoga</taxon>
    </lineage>
</organism>
<evidence type="ECO:0000313" key="7">
    <source>
        <dbReference type="Proteomes" id="UP000516361"/>
    </source>
</evidence>
<dbReference type="Proteomes" id="UP000516361">
    <property type="component" value="Chromosome"/>
</dbReference>
<dbReference type="FunCoup" id="A0A7G1G4K1">
    <property type="interactions" value="141"/>
</dbReference>
<dbReference type="GO" id="GO:0005829">
    <property type="term" value="C:cytosol"/>
    <property type="evidence" value="ECO:0007669"/>
    <property type="project" value="TreeGrafter"/>
</dbReference>
<dbReference type="KEGG" id="ocy:OSSY52_15810"/>
<protein>
    <submittedName>
        <fullName evidence="6">LysR family transcriptional regulator</fullName>
    </submittedName>
</protein>
<dbReference type="InterPro" id="IPR036390">
    <property type="entry name" value="WH_DNA-bd_sf"/>
</dbReference>
<gene>
    <name evidence="6" type="ORF">OSSY52_15810</name>
</gene>
<dbReference type="InterPro" id="IPR036388">
    <property type="entry name" value="WH-like_DNA-bd_sf"/>
</dbReference>
<dbReference type="InParanoid" id="A0A7G1G4K1"/>
<dbReference type="SUPFAM" id="SSF46785">
    <property type="entry name" value="Winged helix' DNA-binding domain"/>
    <property type="match status" value="1"/>
</dbReference>
<reference evidence="6 7" key="1">
    <citation type="submission" date="2018-06" db="EMBL/GenBank/DDBJ databases">
        <title>Genome sequencing of Oceanotoga sp. sy52.</title>
        <authorList>
            <person name="Mori K."/>
        </authorList>
    </citation>
    <scope>NUCLEOTIDE SEQUENCE [LARGE SCALE GENOMIC DNA]</scope>
    <source>
        <strain evidence="7">sy52</strain>
    </source>
</reference>
<evidence type="ECO:0000256" key="3">
    <source>
        <dbReference type="ARBA" id="ARBA00023125"/>
    </source>
</evidence>
<keyword evidence="3" id="KW-0238">DNA-binding</keyword>
<dbReference type="CDD" id="cd05466">
    <property type="entry name" value="PBP2_LTTR_substrate"/>
    <property type="match status" value="1"/>
</dbReference>
<dbReference type="PANTHER" id="PTHR30419">
    <property type="entry name" value="HTH-TYPE TRANSCRIPTIONAL REGULATOR YBHD"/>
    <property type="match status" value="1"/>
</dbReference>
<keyword evidence="4" id="KW-0804">Transcription</keyword>
<dbReference type="Gene3D" id="1.10.10.10">
    <property type="entry name" value="Winged helix-like DNA-binding domain superfamily/Winged helix DNA-binding domain"/>
    <property type="match status" value="1"/>
</dbReference>
<feature type="domain" description="HTH lysR-type" evidence="5">
    <location>
        <begin position="1"/>
        <end position="58"/>
    </location>
</feature>
<dbReference type="GO" id="GO:0003677">
    <property type="term" value="F:DNA binding"/>
    <property type="evidence" value="ECO:0007669"/>
    <property type="project" value="UniProtKB-KW"/>
</dbReference>
<comment type="similarity">
    <text evidence="1">Belongs to the LysR transcriptional regulatory family.</text>
</comment>
<dbReference type="PROSITE" id="PS50931">
    <property type="entry name" value="HTH_LYSR"/>
    <property type="match status" value="1"/>
</dbReference>
<dbReference type="FunFam" id="1.10.10.10:FF:000001">
    <property type="entry name" value="LysR family transcriptional regulator"/>
    <property type="match status" value="1"/>
</dbReference>
<dbReference type="PANTHER" id="PTHR30419:SF28">
    <property type="entry name" value="HTH-TYPE TRANSCRIPTIONAL REGULATOR BSDA"/>
    <property type="match status" value="1"/>
</dbReference>
<dbReference type="Pfam" id="PF03466">
    <property type="entry name" value="LysR_substrate"/>
    <property type="match status" value="1"/>
</dbReference>
<dbReference type="InterPro" id="IPR050950">
    <property type="entry name" value="HTH-type_LysR_regulators"/>
</dbReference>
<dbReference type="SUPFAM" id="SSF53850">
    <property type="entry name" value="Periplasmic binding protein-like II"/>
    <property type="match status" value="1"/>
</dbReference>
<dbReference type="PRINTS" id="PR00039">
    <property type="entry name" value="HTHLYSR"/>
</dbReference>
<dbReference type="EMBL" id="AP018712">
    <property type="protein sequence ID" value="BBE31440.1"/>
    <property type="molecule type" value="Genomic_DNA"/>
</dbReference>
<accession>A0A7G1G4K1</accession>
<dbReference type="InterPro" id="IPR000847">
    <property type="entry name" value="LysR_HTH_N"/>
</dbReference>
<evidence type="ECO:0000313" key="6">
    <source>
        <dbReference type="EMBL" id="BBE31440.1"/>
    </source>
</evidence>
<evidence type="ECO:0000259" key="5">
    <source>
        <dbReference type="PROSITE" id="PS50931"/>
    </source>
</evidence>
<dbReference type="Gene3D" id="3.40.190.290">
    <property type="match status" value="1"/>
</dbReference>
<dbReference type="InterPro" id="IPR005119">
    <property type="entry name" value="LysR_subst-bd"/>
</dbReference>
<sequence length="289" mass="33812">MDLLQLKYFRELAYSQHMTELAENLHISQPSLSMTIAKLEDELGIKLFDRVNRKIILNDYGRIFLNHVDVIFNELSYALEEINELKNMENKKIILATTGTTFLTNIIIDFLESNSEITIKQSLVAYEKITELLEKGVIDFAITHPLLNNKNIESKVLIEDDILVVVPKNHPLAHKKAVRLEELKNEHFINLTEHYDFRKLTDSMFERSGFKPNIIIEGEFTLIERMLKSGLGISIIPRTLLNLYPNFPAKTLKILDQNEKWSIGFSWLKNKYMNENSKKFRDFVLNYYK</sequence>
<name>A0A7G1G4K1_9BACT</name>